<dbReference type="RefSeq" id="WP_042159345.1">
    <property type="nucleotide sequence ID" value="NZ_BBNO01000008.1"/>
</dbReference>
<dbReference type="OrthoDB" id="3396704at2"/>
<dbReference type="Pfam" id="PF00561">
    <property type="entry name" value="Abhydrolase_1"/>
    <property type="match status" value="1"/>
</dbReference>
<evidence type="ECO:0000313" key="4">
    <source>
        <dbReference type="Proteomes" id="UP000048965"/>
    </source>
</evidence>
<feature type="region of interest" description="Disordered" evidence="1">
    <location>
        <begin position="1"/>
        <end position="23"/>
    </location>
</feature>
<dbReference type="Gene3D" id="3.40.50.1820">
    <property type="entry name" value="alpha/beta hydrolase"/>
    <property type="match status" value="1"/>
</dbReference>
<dbReference type="GO" id="GO:0042952">
    <property type="term" value="P:beta-ketoadipate pathway"/>
    <property type="evidence" value="ECO:0007669"/>
    <property type="project" value="InterPro"/>
</dbReference>
<evidence type="ECO:0000256" key="1">
    <source>
        <dbReference type="SAM" id="MobiDB-lite"/>
    </source>
</evidence>
<evidence type="ECO:0000259" key="2">
    <source>
        <dbReference type="Pfam" id="PF00561"/>
    </source>
</evidence>
<feature type="domain" description="AB hydrolase-1" evidence="2">
    <location>
        <begin position="21"/>
        <end position="251"/>
    </location>
</feature>
<dbReference type="PRINTS" id="PR00111">
    <property type="entry name" value="ABHYDROLASE"/>
</dbReference>
<reference evidence="3 4" key="2">
    <citation type="journal article" date="2015" name="Stand. Genomic Sci.">
        <title>Draft genome sequence of marine-derived Streptomyces sp. TP-A0598, a producer of anti-MRSA antibiotic lydicamycins.</title>
        <authorList>
            <person name="Komaki H."/>
            <person name="Ichikawa N."/>
            <person name="Hosoyama A."/>
            <person name="Fujita N."/>
            <person name="Igarashi Y."/>
        </authorList>
    </citation>
    <scope>NUCLEOTIDE SEQUENCE [LARGE SCALE GENOMIC DNA]</scope>
    <source>
        <strain evidence="3 4">NBRC 110027</strain>
    </source>
</reference>
<feature type="region of interest" description="Disordered" evidence="1">
    <location>
        <begin position="262"/>
        <end position="290"/>
    </location>
</feature>
<dbReference type="EMBL" id="BBNO01000008">
    <property type="protein sequence ID" value="GAO11354.1"/>
    <property type="molecule type" value="Genomic_DNA"/>
</dbReference>
<dbReference type="SUPFAM" id="SSF53474">
    <property type="entry name" value="alpha/beta-Hydrolases"/>
    <property type="match status" value="1"/>
</dbReference>
<accession>A0A0P4RE14</accession>
<organism evidence="3 4">
    <name type="scientific">Streptomyces lydicamycinicus</name>
    <dbReference type="NCBI Taxonomy" id="1546107"/>
    <lineage>
        <taxon>Bacteria</taxon>
        <taxon>Bacillati</taxon>
        <taxon>Actinomycetota</taxon>
        <taxon>Actinomycetes</taxon>
        <taxon>Kitasatosporales</taxon>
        <taxon>Streptomycetaceae</taxon>
        <taxon>Streptomyces</taxon>
    </lineage>
</organism>
<gene>
    <name evidence="3" type="ORF">TPA0598_08_02650</name>
</gene>
<comment type="caution">
    <text evidence="3">The sequence shown here is derived from an EMBL/GenBank/DDBJ whole genome shotgun (WGS) entry which is preliminary data.</text>
</comment>
<dbReference type="GO" id="GO:0047570">
    <property type="term" value="F:3-oxoadipate enol-lactonase activity"/>
    <property type="evidence" value="ECO:0007669"/>
    <property type="project" value="InterPro"/>
</dbReference>
<evidence type="ECO:0000313" key="3">
    <source>
        <dbReference type="EMBL" id="GAO11354.1"/>
    </source>
</evidence>
<dbReference type="InterPro" id="IPR050266">
    <property type="entry name" value="AB_hydrolase_sf"/>
</dbReference>
<proteinExistence type="predicted"/>
<keyword evidence="4" id="KW-1185">Reference proteome</keyword>
<dbReference type="InterPro" id="IPR029058">
    <property type="entry name" value="AB_hydrolase_fold"/>
</dbReference>
<dbReference type="AlphaFoldDB" id="A0A0P4RE14"/>
<dbReference type="PANTHER" id="PTHR43798">
    <property type="entry name" value="MONOACYLGLYCEROL LIPASE"/>
    <property type="match status" value="1"/>
</dbReference>
<protein>
    <submittedName>
        <fullName evidence="3">3-oxoadipate enol-lactonase</fullName>
    </submittedName>
</protein>
<reference evidence="4" key="1">
    <citation type="submission" date="2014-09" db="EMBL/GenBank/DDBJ databases">
        <title>Whole genome shotgun sequence of Streptomyces sp. NBRC 110027.</title>
        <authorList>
            <person name="Komaki H."/>
            <person name="Ichikawa N."/>
            <person name="Katano-Makiyama Y."/>
            <person name="Hosoyama A."/>
            <person name="Hashimoto M."/>
            <person name="Uohara A."/>
            <person name="Kitahashi Y."/>
            <person name="Ohji S."/>
            <person name="Kimura A."/>
            <person name="Yamazoe A."/>
            <person name="Igarashi Y."/>
            <person name="Fujita N."/>
        </authorList>
    </citation>
    <scope>NUCLEOTIDE SEQUENCE [LARGE SCALE GENOMIC DNA]</scope>
    <source>
        <strain evidence="4">NBRC 110027</strain>
    </source>
</reference>
<sequence>MTHPPATPLPHHTADGPEDAPPLLLGPSLGTSLAVWDPQLPSLARHHRVIRWDLPGHGGTPAGVLGPGSAPTTTVPGLARLVLGLADALGIDRFAYAGISLGGAVGAWLAADHPERIASLALLCSSARFGEPAGWHERAALVREAGLGPVADAAASRWFTPAFAGSPQARTLVAAVRRSVTPAGYAACCDALAAYDLRAGLARITAPTLVVAGRDDPATPPAHGRELADGITDARLLELCGAAHLANVERPDPVRDALLGHLATHPHHGSPAAAPGPGAPAPHPAEGTAQ</sequence>
<dbReference type="Proteomes" id="UP000048965">
    <property type="component" value="Unassembled WGS sequence"/>
</dbReference>
<dbReference type="NCBIfam" id="TIGR02427">
    <property type="entry name" value="protocat_pcaD"/>
    <property type="match status" value="1"/>
</dbReference>
<dbReference type="InterPro" id="IPR000073">
    <property type="entry name" value="AB_hydrolase_1"/>
</dbReference>
<dbReference type="InterPro" id="IPR026968">
    <property type="entry name" value="PcaD/CatD"/>
</dbReference>
<name>A0A0P4RE14_9ACTN</name>